<dbReference type="EMBL" id="NFEZ01000001">
    <property type="protein sequence ID" value="PLT48274.1"/>
    <property type="molecule type" value="Genomic_DNA"/>
</dbReference>
<keyword evidence="1" id="KW-0812">Transmembrane</keyword>
<evidence type="ECO:0000313" key="3">
    <source>
        <dbReference type="Proteomes" id="UP000234789"/>
    </source>
</evidence>
<protein>
    <submittedName>
        <fullName evidence="2">Uncharacterized protein</fullName>
    </submittedName>
</protein>
<dbReference type="RefSeq" id="WP_028598899.1">
    <property type="nucleotide sequence ID" value="NZ_BIMM01000058.1"/>
</dbReference>
<dbReference type="OrthoDB" id="2616932at2"/>
<organism evidence="2 3">
    <name type="scientific">Paenibacillus pasadenensis</name>
    <dbReference type="NCBI Taxonomy" id="217090"/>
    <lineage>
        <taxon>Bacteria</taxon>
        <taxon>Bacillati</taxon>
        <taxon>Bacillota</taxon>
        <taxon>Bacilli</taxon>
        <taxon>Bacillales</taxon>
        <taxon>Paenibacillaceae</taxon>
        <taxon>Paenibacillus</taxon>
    </lineage>
</organism>
<evidence type="ECO:0000256" key="1">
    <source>
        <dbReference type="SAM" id="Phobius"/>
    </source>
</evidence>
<proteinExistence type="predicted"/>
<name>A0A2N5ND51_9BACL</name>
<sequence>MLDMHELLSWIWSIGLACSAAYYYMAWLHSGSRSASLLPAAAVLGAPSVIRPAAASRPISHRLIRLRKRKESPDDDASACLSLVAVA</sequence>
<gene>
    <name evidence="2" type="ORF">B8V81_0406</name>
</gene>
<reference evidence="2 3" key="1">
    <citation type="submission" date="2017-05" db="EMBL/GenBank/DDBJ databases">
        <title>Functional genome analysis of Paenibacillus pasadenensis strain R16: insights on endophytic life style and antifungal activity.</title>
        <authorList>
            <person name="Passera A."/>
            <person name="Marcolungo L."/>
            <person name="Casati P."/>
            <person name="Brasca M."/>
            <person name="Quaglino F."/>
            <person name="Delledonne M."/>
        </authorList>
    </citation>
    <scope>NUCLEOTIDE SEQUENCE [LARGE SCALE GENOMIC DNA]</scope>
    <source>
        <strain evidence="2 3">R16</strain>
    </source>
</reference>
<keyword evidence="3" id="KW-1185">Reference proteome</keyword>
<dbReference type="AlphaFoldDB" id="A0A2N5ND51"/>
<evidence type="ECO:0000313" key="2">
    <source>
        <dbReference type="EMBL" id="PLT48274.1"/>
    </source>
</evidence>
<keyword evidence="1" id="KW-0472">Membrane</keyword>
<keyword evidence="1" id="KW-1133">Transmembrane helix</keyword>
<comment type="caution">
    <text evidence="2">The sequence shown here is derived from an EMBL/GenBank/DDBJ whole genome shotgun (WGS) entry which is preliminary data.</text>
</comment>
<feature type="transmembrane region" description="Helical" evidence="1">
    <location>
        <begin position="7"/>
        <end position="25"/>
    </location>
</feature>
<dbReference type="Proteomes" id="UP000234789">
    <property type="component" value="Unassembled WGS sequence"/>
</dbReference>
<accession>A0A2N5ND51</accession>